<sequence length="80" mass="8927">MDLENIVARMVQIGRVSSVNETGRRVRVILSETGIVSDWLPCLSRFRHDLPDQLPKINDRVVVLYLPVADGDGFVLGVLP</sequence>
<dbReference type="Proteomes" id="UP000824242">
    <property type="component" value="Unassembled WGS sequence"/>
</dbReference>
<dbReference type="AlphaFoldDB" id="A0A9D1ANK9"/>
<organism evidence="1 2">
    <name type="scientific">Candidatus Caccousia avicola</name>
    <dbReference type="NCBI Taxonomy" id="2840721"/>
    <lineage>
        <taxon>Bacteria</taxon>
        <taxon>Bacillati</taxon>
        <taxon>Bacillota</taxon>
        <taxon>Clostridia</taxon>
        <taxon>Eubacteriales</taxon>
        <taxon>Oscillospiraceae</taxon>
        <taxon>Oscillospiraceae incertae sedis</taxon>
        <taxon>Candidatus Caccousia</taxon>
    </lineage>
</organism>
<gene>
    <name evidence="1" type="ORF">IAB89_09080</name>
</gene>
<dbReference type="EMBL" id="DVGZ01000100">
    <property type="protein sequence ID" value="HIR47786.1"/>
    <property type="molecule type" value="Genomic_DNA"/>
</dbReference>
<reference evidence="1" key="2">
    <citation type="journal article" date="2021" name="PeerJ">
        <title>Extensive microbial diversity within the chicken gut microbiome revealed by metagenomics and culture.</title>
        <authorList>
            <person name="Gilroy R."/>
            <person name="Ravi A."/>
            <person name="Getino M."/>
            <person name="Pursley I."/>
            <person name="Horton D.L."/>
            <person name="Alikhan N.F."/>
            <person name="Baker D."/>
            <person name="Gharbi K."/>
            <person name="Hall N."/>
            <person name="Watson M."/>
            <person name="Adriaenssens E.M."/>
            <person name="Foster-Nyarko E."/>
            <person name="Jarju S."/>
            <person name="Secka A."/>
            <person name="Antonio M."/>
            <person name="Oren A."/>
            <person name="Chaudhuri R.R."/>
            <person name="La Ragione R."/>
            <person name="Hildebrand F."/>
            <person name="Pallen M.J."/>
        </authorList>
    </citation>
    <scope>NUCLEOTIDE SEQUENCE</scope>
    <source>
        <strain evidence="1">ChiSxjej1B13-7958</strain>
    </source>
</reference>
<reference evidence="1" key="1">
    <citation type="submission" date="2020-10" db="EMBL/GenBank/DDBJ databases">
        <authorList>
            <person name="Gilroy R."/>
        </authorList>
    </citation>
    <scope>NUCLEOTIDE SEQUENCE</scope>
    <source>
        <strain evidence="1">ChiSxjej1B13-7958</strain>
    </source>
</reference>
<evidence type="ECO:0000313" key="2">
    <source>
        <dbReference type="Proteomes" id="UP000824242"/>
    </source>
</evidence>
<proteinExistence type="predicted"/>
<accession>A0A9D1ANK9</accession>
<protein>
    <submittedName>
        <fullName evidence="1">Uncharacterized protein</fullName>
    </submittedName>
</protein>
<name>A0A9D1ANK9_9FIRM</name>
<dbReference type="InterPro" id="IPR037026">
    <property type="entry name" value="Vgr_OB-fold_dom_sf"/>
</dbReference>
<comment type="caution">
    <text evidence="1">The sequence shown here is derived from an EMBL/GenBank/DDBJ whole genome shotgun (WGS) entry which is preliminary data.</text>
</comment>
<dbReference type="Gene3D" id="2.40.50.230">
    <property type="entry name" value="Gp5 N-terminal domain"/>
    <property type="match status" value="1"/>
</dbReference>
<evidence type="ECO:0000313" key="1">
    <source>
        <dbReference type="EMBL" id="HIR47786.1"/>
    </source>
</evidence>